<name>A0A0N4XFX7_NIPBR</name>
<dbReference type="STRING" id="27835.A0A0N4XFX7"/>
<dbReference type="AlphaFoldDB" id="A0A0N4XFX7"/>
<dbReference type="Proteomes" id="UP000271162">
    <property type="component" value="Unassembled WGS sequence"/>
</dbReference>
<dbReference type="PANTHER" id="PTHR23227">
    <property type="entry name" value="BUCENTAUR RELATED"/>
    <property type="match status" value="1"/>
</dbReference>
<proteinExistence type="predicted"/>
<reference evidence="1 2" key="2">
    <citation type="submission" date="2018-11" db="EMBL/GenBank/DDBJ databases">
        <authorList>
            <consortium name="Pathogen Informatics"/>
        </authorList>
    </citation>
    <scope>NUCLEOTIDE SEQUENCE [LARGE SCALE GENOMIC DNA]</scope>
</reference>
<evidence type="ECO:0000313" key="1">
    <source>
        <dbReference type="EMBL" id="VDL64874.1"/>
    </source>
</evidence>
<gene>
    <name evidence="1" type="ORF">NBR_LOCUS1430</name>
</gene>
<dbReference type="InterPro" id="IPR036691">
    <property type="entry name" value="Endo/exonu/phosph_ase_sf"/>
</dbReference>
<protein>
    <submittedName>
        <fullName evidence="3">Endo/exonuclease/phosphatase domain-containing protein</fullName>
    </submittedName>
</protein>
<organism evidence="3">
    <name type="scientific">Nippostrongylus brasiliensis</name>
    <name type="common">Rat hookworm</name>
    <dbReference type="NCBI Taxonomy" id="27835"/>
    <lineage>
        <taxon>Eukaryota</taxon>
        <taxon>Metazoa</taxon>
        <taxon>Ecdysozoa</taxon>
        <taxon>Nematoda</taxon>
        <taxon>Chromadorea</taxon>
        <taxon>Rhabditida</taxon>
        <taxon>Rhabditina</taxon>
        <taxon>Rhabditomorpha</taxon>
        <taxon>Strongyloidea</taxon>
        <taxon>Heligmosomidae</taxon>
        <taxon>Nippostrongylus</taxon>
    </lineage>
</organism>
<dbReference type="EMBL" id="UYSL01001125">
    <property type="protein sequence ID" value="VDL64874.1"/>
    <property type="molecule type" value="Genomic_DNA"/>
</dbReference>
<dbReference type="InterPro" id="IPR027124">
    <property type="entry name" value="Swc5/CFDP1/2"/>
</dbReference>
<evidence type="ECO:0000313" key="2">
    <source>
        <dbReference type="Proteomes" id="UP000271162"/>
    </source>
</evidence>
<keyword evidence="2" id="KW-1185">Reference proteome</keyword>
<sequence length="113" mass="12708">MKIIVVTEETRLHFFTAYAPQTGCSEEVKDEFWALLHEKTAEVPSEEMVVVAGDLNGHAGITKDGFKCHGGFGYGTRNEDYHKHDVSKASITFDLVLQRKYEVADRLCARKTS</sequence>
<dbReference type="WBParaSite" id="NBR_0000142901-mRNA-1">
    <property type="protein sequence ID" value="NBR_0000142901-mRNA-1"/>
    <property type="gene ID" value="NBR_0000142901"/>
</dbReference>
<dbReference type="PANTHER" id="PTHR23227:SF67">
    <property type="entry name" value="CRANIOFACIAL DEVELOPMENT PROTEIN 2-LIKE"/>
    <property type="match status" value="1"/>
</dbReference>
<accession>A0A0N4XFX7</accession>
<dbReference type="SUPFAM" id="SSF56219">
    <property type="entry name" value="DNase I-like"/>
    <property type="match status" value="1"/>
</dbReference>
<evidence type="ECO:0000313" key="3">
    <source>
        <dbReference type="WBParaSite" id="NBR_0000142901-mRNA-1"/>
    </source>
</evidence>
<reference evidence="3" key="1">
    <citation type="submission" date="2017-02" db="UniProtKB">
        <authorList>
            <consortium name="WormBaseParasite"/>
        </authorList>
    </citation>
    <scope>IDENTIFICATION</scope>
</reference>